<dbReference type="Gene3D" id="3.40.50.2000">
    <property type="entry name" value="Glycogen Phosphorylase B"/>
    <property type="match status" value="1"/>
</dbReference>
<protein>
    <submittedName>
        <fullName evidence="1">Type 12 methyltransferase</fullName>
    </submittedName>
</protein>
<comment type="caution">
    <text evidence="1">The sequence shown here is derived from an EMBL/GenBank/DDBJ whole genome shotgun (WGS) entry which is preliminary data.</text>
</comment>
<evidence type="ECO:0000313" key="2">
    <source>
        <dbReference type="Proteomes" id="UP000007374"/>
    </source>
</evidence>
<keyword evidence="1" id="KW-0808">Transferase</keyword>
<proteinExistence type="predicted"/>
<dbReference type="eggNOG" id="COG0438">
    <property type="taxonomic scope" value="Bacteria"/>
</dbReference>
<dbReference type="RefSeq" id="WP_009451692.1">
    <property type="nucleotide sequence ID" value="NZ_AMSI01000012.1"/>
</dbReference>
<dbReference type="GO" id="GO:0008168">
    <property type="term" value="F:methyltransferase activity"/>
    <property type="evidence" value="ECO:0007669"/>
    <property type="project" value="UniProtKB-KW"/>
</dbReference>
<dbReference type="AlphaFoldDB" id="K2P1Q0"/>
<dbReference type="SUPFAM" id="SSF53756">
    <property type="entry name" value="UDP-Glycosyltransferase/glycogen phosphorylase"/>
    <property type="match status" value="1"/>
</dbReference>
<gene>
    <name evidence="1" type="ORF">NA8A_17448</name>
</gene>
<dbReference type="STRING" id="721133.SAMN05216176_108265"/>
<dbReference type="Proteomes" id="UP000007374">
    <property type="component" value="Unassembled WGS sequence"/>
</dbReference>
<keyword evidence="1" id="KW-0489">Methyltransferase</keyword>
<dbReference type="GO" id="GO:0032259">
    <property type="term" value="P:methylation"/>
    <property type="evidence" value="ECO:0007669"/>
    <property type="project" value="UniProtKB-KW"/>
</dbReference>
<accession>K2P1Q0</accession>
<keyword evidence="2" id="KW-1185">Reference proteome</keyword>
<dbReference type="Pfam" id="PF13692">
    <property type="entry name" value="Glyco_trans_1_4"/>
    <property type="match status" value="1"/>
</dbReference>
<dbReference type="EMBL" id="AMSI01000012">
    <property type="protein sequence ID" value="EKF41301.1"/>
    <property type="molecule type" value="Genomic_DNA"/>
</dbReference>
<organism evidence="1 2">
    <name type="scientific">Nitratireductor indicus C115</name>
    <dbReference type="NCBI Taxonomy" id="1231190"/>
    <lineage>
        <taxon>Bacteria</taxon>
        <taxon>Pseudomonadati</taxon>
        <taxon>Pseudomonadota</taxon>
        <taxon>Alphaproteobacteria</taxon>
        <taxon>Hyphomicrobiales</taxon>
        <taxon>Phyllobacteriaceae</taxon>
        <taxon>Nitratireductor</taxon>
    </lineage>
</organism>
<evidence type="ECO:0000313" key="1">
    <source>
        <dbReference type="EMBL" id="EKF41301.1"/>
    </source>
</evidence>
<dbReference type="PATRIC" id="fig|1231190.3.peg.3607"/>
<sequence length="441" mass="50561">MLPESGLETVQTELKRLQDENRRLRESASFRLGHLLVSAAQSPRRMLSLPVDLVRLVAELRRGKAFSEWVPRQCAMVREQWHSLACDLRLRNDGAFVFLFSGTTFIQGTRGNRPIRQAQALLGRKVPVLFSYHRSRPLDDLPVSANPSLIQSPVDVTMQLMEEFATEDLGALRKLFIVSYPYPGIERYIALFRSNGWKIIYDCRDDWEEFAKVGMARWFDAEVESRLVAQVDRTYCVSTPLVAKMQRLAPGSQVALMPNAVETDFLPPDYRHEPQSSPPIVGYFGHLSSAWFNWDAFEEIARRLPQYRFEIIGHSAPEDRNLPPNVELLGPKPWQELHRYARRWSAAIIPFRIGALSDGVDPIKIYEYLSFGLPVVSFRMPQIRNYPYTVTVETVDAFCNALERACGTVVERGVIDAFLARNTWEVRAEELLQILDDKMGR</sequence>
<reference evidence="1 2" key="1">
    <citation type="journal article" date="2012" name="J. Bacteriol.">
        <title>Genome Sequence of Nitratireductor indicus Type Strain C115.</title>
        <authorList>
            <person name="Lai Q."/>
            <person name="Li G."/>
            <person name="Yu Z."/>
            <person name="Shao Z."/>
        </authorList>
    </citation>
    <scope>NUCLEOTIDE SEQUENCE [LARGE SCALE GENOMIC DNA]</scope>
    <source>
        <strain evidence="1 2">C115</strain>
    </source>
</reference>
<name>K2P1Q0_9HYPH</name>
<dbReference type="OrthoDB" id="9790710at2"/>